<dbReference type="CDD" id="cd07737">
    <property type="entry name" value="YcbL-like_MBL-fold"/>
    <property type="match status" value="1"/>
</dbReference>
<evidence type="ECO:0000256" key="4">
    <source>
        <dbReference type="ARBA" id="ARBA00022833"/>
    </source>
</evidence>
<dbReference type="GO" id="GO:0016787">
    <property type="term" value="F:hydrolase activity"/>
    <property type="evidence" value="ECO:0007669"/>
    <property type="project" value="UniProtKB-KW"/>
</dbReference>
<dbReference type="PANTHER" id="PTHR46233:SF3">
    <property type="entry name" value="HYDROXYACYLGLUTATHIONE HYDROLASE GLOC"/>
    <property type="match status" value="1"/>
</dbReference>
<evidence type="ECO:0000259" key="5">
    <source>
        <dbReference type="SMART" id="SM00849"/>
    </source>
</evidence>
<dbReference type="OrthoDB" id="9802248at2"/>
<protein>
    <submittedName>
        <fullName evidence="6">Glyoxylase, beta-lactamase superfamily II</fullName>
    </submittedName>
</protein>
<dbReference type="PANTHER" id="PTHR46233">
    <property type="entry name" value="HYDROXYACYLGLUTATHIONE HYDROLASE GLOC"/>
    <property type="match status" value="1"/>
</dbReference>
<dbReference type="InterPro" id="IPR001279">
    <property type="entry name" value="Metallo-B-lactamas"/>
</dbReference>
<dbReference type="EMBL" id="FNQP01000007">
    <property type="protein sequence ID" value="SEA42494.1"/>
    <property type="molecule type" value="Genomic_DNA"/>
</dbReference>
<reference evidence="6 7" key="1">
    <citation type="submission" date="2016-10" db="EMBL/GenBank/DDBJ databases">
        <authorList>
            <person name="de Groot N.N."/>
        </authorList>
    </citation>
    <scope>NUCLEOTIDE SEQUENCE [LARGE SCALE GENOMIC DNA]</scope>
    <source>
        <strain evidence="6 7">DSM 21228</strain>
    </source>
</reference>
<dbReference type="Pfam" id="PF00753">
    <property type="entry name" value="Lactamase_B"/>
    <property type="match status" value="1"/>
</dbReference>
<evidence type="ECO:0000256" key="3">
    <source>
        <dbReference type="ARBA" id="ARBA00022801"/>
    </source>
</evidence>
<gene>
    <name evidence="6" type="ORF">SAMN05660964_01579</name>
</gene>
<comment type="cofactor">
    <cofactor evidence="1">
        <name>Zn(2+)</name>
        <dbReference type="ChEBI" id="CHEBI:29105"/>
    </cofactor>
</comment>
<dbReference type="GO" id="GO:0046872">
    <property type="term" value="F:metal ion binding"/>
    <property type="evidence" value="ECO:0007669"/>
    <property type="project" value="UniProtKB-KW"/>
</dbReference>
<keyword evidence="7" id="KW-1185">Reference proteome</keyword>
<keyword evidence="2" id="KW-0479">Metal-binding</keyword>
<dbReference type="InterPro" id="IPR051453">
    <property type="entry name" value="MBL_Glyoxalase_II"/>
</dbReference>
<dbReference type="AlphaFoldDB" id="A0A1H4B367"/>
<organism evidence="6 7">
    <name type="scientific">Thiothrix caldifontis</name>
    <dbReference type="NCBI Taxonomy" id="525918"/>
    <lineage>
        <taxon>Bacteria</taxon>
        <taxon>Pseudomonadati</taxon>
        <taxon>Pseudomonadota</taxon>
        <taxon>Gammaproteobacteria</taxon>
        <taxon>Thiotrichales</taxon>
        <taxon>Thiotrichaceae</taxon>
        <taxon>Thiothrix</taxon>
    </lineage>
</organism>
<dbReference type="SMART" id="SM00849">
    <property type="entry name" value="Lactamase_B"/>
    <property type="match status" value="1"/>
</dbReference>
<feature type="domain" description="Metallo-beta-lactamase" evidence="5">
    <location>
        <begin position="12"/>
        <end position="192"/>
    </location>
</feature>
<dbReference type="RefSeq" id="WP_093067116.1">
    <property type="nucleotide sequence ID" value="NZ_FNQP01000007.1"/>
</dbReference>
<dbReference type="SUPFAM" id="SSF56281">
    <property type="entry name" value="Metallo-hydrolase/oxidoreductase"/>
    <property type="match status" value="1"/>
</dbReference>
<evidence type="ECO:0000313" key="7">
    <source>
        <dbReference type="Proteomes" id="UP000199397"/>
    </source>
</evidence>
<evidence type="ECO:0000313" key="6">
    <source>
        <dbReference type="EMBL" id="SEA42494.1"/>
    </source>
</evidence>
<sequence length="209" mass="23033">MQYLTIPVTAFQQNCSIIWCETTRECAFVDPGGDTDTLIAAVTKHHLKPTGVFLTHAHLDHVGGTMGLAKHYGIPISGPHEADKYWLDALPVQAKQFGLPHCEAFLPDVWLHDGDTLNVGQQTLKVLHTPGHTPGHVVLFHQESRVVFVGDVLFNGSIGRSDFPGGNHQQLMESIKAKLWLLGDDVIVIPGHGPNTTIGHERRHNPFIR</sequence>
<name>A0A1H4B367_9GAMM</name>
<evidence type="ECO:0000256" key="2">
    <source>
        <dbReference type="ARBA" id="ARBA00022723"/>
    </source>
</evidence>
<dbReference type="Proteomes" id="UP000199397">
    <property type="component" value="Unassembled WGS sequence"/>
</dbReference>
<keyword evidence="3" id="KW-0378">Hydrolase</keyword>
<accession>A0A1H4B367</accession>
<evidence type="ECO:0000256" key="1">
    <source>
        <dbReference type="ARBA" id="ARBA00001947"/>
    </source>
</evidence>
<dbReference type="InterPro" id="IPR036866">
    <property type="entry name" value="RibonucZ/Hydroxyglut_hydro"/>
</dbReference>
<proteinExistence type="predicted"/>
<dbReference type="Gene3D" id="3.60.15.10">
    <property type="entry name" value="Ribonuclease Z/Hydroxyacylglutathione hydrolase-like"/>
    <property type="match status" value="1"/>
</dbReference>
<keyword evidence="4" id="KW-0862">Zinc</keyword>
<dbReference type="STRING" id="525918.SAMN05660964_01579"/>